<organism evidence="3 4">
    <name type="scientific">Oryza rufipogon</name>
    <name type="common">Brownbeard rice</name>
    <name type="synonym">Asian wild rice</name>
    <dbReference type="NCBI Taxonomy" id="4529"/>
    <lineage>
        <taxon>Eukaryota</taxon>
        <taxon>Viridiplantae</taxon>
        <taxon>Streptophyta</taxon>
        <taxon>Embryophyta</taxon>
        <taxon>Tracheophyta</taxon>
        <taxon>Spermatophyta</taxon>
        <taxon>Magnoliopsida</taxon>
        <taxon>Liliopsida</taxon>
        <taxon>Poales</taxon>
        <taxon>Poaceae</taxon>
        <taxon>BOP clade</taxon>
        <taxon>Oryzoideae</taxon>
        <taxon>Oryzeae</taxon>
        <taxon>Oryzinae</taxon>
        <taxon>Oryza</taxon>
    </lineage>
</organism>
<reference evidence="4" key="1">
    <citation type="submission" date="2013-06" db="EMBL/GenBank/DDBJ databases">
        <authorList>
            <person name="Zhao Q."/>
        </authorList>
    </citation>
    <scope>NUCLEOTIDE SEQUENCE</scope>
    <source>
        <strain evidence="4">cv. W1943</strain>
    </source>
</reference>
<feature type="signal peptide" evidence="2">
    <location>
        <begin position="1"/>
        <end position="28"/>
    </location>
</feature>
<name>A0A0E0PL84_ORYRU</name>
<evidence type="ECO:0000313" key="4">
    <source>
        <dbReference type="Proteomes" id="UP000008022"/>
    </source>
</evidence>
<evidence type="ECO:0000256" key="1">
    <source>
        <dbReference type="SAM" id="MobiDB-lite"/>
    </source>
</evidence>
<evidence type="ECO:0000256" key="2">
    <source>
        <dbReference type="SAM" id="SignalP"/>
    </source>
</evidence>
<feature type="compositionally biased region" description="Polar residues" evidence="1">
    <location>
        <begin position="94"/>
        <end position="107"/>
    </location>
</feature>
<dbReference type="EnsemblPlants" id="ORUFI05G14110.1">
    <property type="protein sequence ID" value="ORUFI05G14110.1"/>
    <property type="gene ID" value="ORUFI05G14110"/>
</dbReference>
<dbReference type="Proteomes" id="UP000008022">
    <property type="component" value="Unassembled WGS sequence"/>
</dbReference>
<accession>A0A0E0PL84</accession>
<feature type="region of interest" description="Disordered" evidence="1">
    <location>
        <begin position="45"/>
        <end position="69"/>
    </location>
</feature>
<dbReference type="HOGENOM" id="CLU_2137606_0_0_1"/>
<dbReference type="Gramene" id="ORUFI05G14110.1">
    <property type="protein sequence ID" value="ORUFI05G14110.1"/>
    <property type="gene ID" value="ORUFI05G14110"/>
</dbReference>
<proteinExistence type="predicted"/>
<sequence length="107" mass="11096">MAAAADRRLFAVAMALLVLVATTTGAAAARDVRPAAVERKTAAVMRHDVPSGPSPVHNGAPTPPAAADDPTVAVMERLVPTGSNRLHNMPSPLQGRTPTKTTVNKLR</sequence>
<feature type="region of interest" description="Disordered" evidence="1">
    <location>
        <begin position="82"/>
        <end position="107"/>
    </location>
</feature>
<evidence type="ECO:0000313" key="3">
    <source>
        <dbReference type="EnsemblPlants" id="ORUFI05G14110.1"/>
    </source>
</evidence>
<feature type="chain" id="PRO_5002370183" evidence="2">
    <location>
        <begin position="29"/>
        <end position="107"/>
    </location>
</feature>
<reference evidence="3" key="2">
    <citation type="submission" date="2015-06" db="UniProtKB">
        <authorList>
            <consortium name="EnsemblPlants"/>
        </authorList>
    </citation>
    <scope>IDENTIFICATION</scope>
</reference>
<dbReference type="AlphaFoldDB" id="A0A0E0PL84"/>
<keyword evidence="2" id="KW-0732">Signal</keyword>
<keyword evidence="4" id="KW-1185">Reference proteome</keyword>
<protein>
    <submittedName>
        <fullName evidence="3">Uncharacterized protein</fullName>
    </submittedName>
</protein>